<comment type="caution">
    <text evidence="1">The sequence shown here is derived from an EMBL/GenBank/DDBJ whole genome shotgun (WGS) entry which is preliminary data.</text>
</comment>
<sequence length="175" mass="19835">MNLPTPKEAENTMALKKLRVKILTVFRTLVDPEFTAPLGKPQYKSSVYQFGDLLTLPDPDTGRLSYWTGTDRAVKPKKVDCVLAIVSCVVAGYWHLVNGEEAVTPVIEKRLDQLDYIVEHWDELKVIGNIREQYYLAGIPELEETTPDLTEVELEALDDLTGEELEDEQVKTEQV</sequence>
<accession>A0A0F9T9I4</accession>
<proteinExistence type="predicted"/>
<reference evidence="1" key="1">
    <citation type="journal article" date="2015" name="Nature">
        <title>Complex archaea that bridge the gap between prokaryotes and eukaryotes.</title>
        <authorList>
            <person name="Spang A."/>
            <person name="Saw J.H."/>
            <person name="Jorgensen S.L."/>
            <person name="Zaremba-Niedzwiedzka K."/>
            <person name="Martijn J."/>
            <person name="Lind A.E."/>
            <person name="van Eijk R."/>
            <person name="Schleper C."/>
            <person name="Guy L."/>
            <person name="Ettema T.J."/>
        </authorList>
    </citation>
    <scope>NUCLEOTIDE SEQUENCE</scope>
</reference>
<organism evidence="1">
    <name type="scientific">marine sediment metagenome</name>
    <dbReference type="NCBI Taxonomy" id="412755"/>
    <lineage>
        <taxon>unclassified sequences</taxon>
        <taxon>metagenomes</taxon>
        <taxon>ecological metagenomes</taxon>
    </lineage>
</organism>
<dbReference type="EMBL" id="LAZR01000272">
    <property type="protein sequence ID" value="KKN77870.1"/>
    <property type="molecule type" value="Genomic_DNA"/>
</dbReference>
<protein>
    <submittedName>
        <fullName evidence="1">Uncharacterized protein</fullName>
    </submittedName>
</protein>
<dbReference type="AlphaFoldDB" id="A0A0F9T9I4"/>
<gene>
    <name evidence="1" type="ORF">LCGC14_0356070</name>
</gene>
<evidence type="ECO:0000313" key="1">
    <source>
        <dbReference type="EMBL" id="KKN77870.1"/>
    </source>
</evidence>
<name>A0A0F9T9I4_9ZZZZ</name>